<keyword evidence="2" id="KW-1133">Transmembrane helix</keyword>
<gene>
    <name evidence="3" type="ORF">GA0070216_11193</name>
</gene>
<evidence type="ECO:0000256" key="2">
    <source>
        <dbReference type="SAM" id="Phobius"/>
    </source>
</evidence>
<keyword evidence="2" id="KW-0812">Transmembrane</keyword>
<feature type="region of interest" description="Disordered" evidence="1">
    <location>
        <begin position="1"/>
        <end position="20"/>
    </location>
</feature>
<protein>
    <submittedName>
        <fullName evidence="3">Uncharacterized protein</fullName>
    </submittedName>
</protein>
<sequence>MAKHRARPSGHGPQAGISRWQRAGEGTATLLKVLYWMAMLVNILTGIAGGGPT</sequence>
<name>A0A1C4ZU87_9ACTN</name>
<dbReference type="Proteomes" id="UP000198797">
    <property type="component" value="Unassembled WGS sequence"/>
</dbReference>
<accession>A0A1C4ZU87</accession>
<keyword evidence="4" id="KW-1185">Reference proteome</keyword>
<evidence type="ECO:0000313" key="4">
    <source>
        <dbReference type="Proteomes" id="UP000198797"/>
    </source>
</evidence>
<proteinExistence type="predicted"/>
<dbReference type="AlphaFoldDB" id="A0A1C4ZU87"/>
<reference evidence="4" key="1">
    <citation type="submission" date="2016-06" db="EMBL/GenBank/DDBJ databases">
        <authorList>
            <person name="Varghese N."/>
            <person name="Submissions Spin"/>
        </authorList>
    </citation>
    <scope>NUCLEOTIDE SEQUENCE [LARGE SCALE GENOMIC DNA]</scope>
    <source>
        <strain evidence="4">DSM 44100</strain>
    </source>
</reference>
<evidence type="ECO:0000256" key="1">
    <source>
        <dbReference type="SAM" id="MobiDB-lite"/>
    </source>
</evidence>
<dbReference type="EMBL" id="FMCU01000011">
    <property type="protein sequence ID" value="SCF36351.1"/>
    <property type="molecule type" value="Genomic_DNA"/>
</dbReference>
<organism evidence="3 4">
    <name type="scientific">Micromonospora matsumotoense</name>
    <dbReference type="NCBI Taxonomy" id="121616"/>
    <lineage>
        <taxon>Bacteria</taxon>
        <taxon>Bacillati</taxon>
        <taxon>Actinomycetota</taxon>
        <taxon>Actinomycetes</taxon>
        <taxon>Micromonosporales</taxon>
        <taxon>Micromonosporaceae</taxon>
        <taxon>Micromonospora</taxon>
    </lineage>
</organism>
<evidence type="ECO:0000313" key="3">
    <source>
        <dbReference type="EMBL" id="SCF36351.1"/>
    </source>
</evidence>
<feature type="transmembrane region" description="Helical" evidence="2">
    <location>
        <begin position="29"/>
        <end position="50"/>
    </location>
</feature>
<keyword evidence="2" id="KW-0472">Membrane</keyword>